<comment type="caution">
    <text evidence="1">The sequence shown here is derived from an EMBL/GenBank/DDBJ whole genome shotgun (WGS) entry which is preliminary data.</text>
</comment>
<evidence type="ECO:0000313" key="1">
    <source>
        <dbReference type="EMBL" id="MPC44503.1"/>
    </source>
</evidence>
<dbReference type="AlphaFoldDB" id="A0A5B7FHC5"/>
<proteinExistence type="predicted"/>
<sequence length="75" mass="8741">MFRGRTWLQITSLVPGKRAKIERGEAVLVTLRRKNRASCARPRVLERRDHLVRVPQQCSDSPHTQPRVTLYSFIT</sequence>
<protein>
    <submittedName>
        <fullName evidence="1">Uncharacterized protein</fullName>
    </submittedName>
</protein>
<reference evidence="1 2" key="1">
    <citation type="submission" date="2019-05" db="EMBL/GenBank/DDBJ databases">
        <title>Another draft genome of Portunus trituberculatus and its Hox gene families provides insights of decapod evolution.</title>
        <authorList>
            <person name="Jeong J.-H."/>
            <person name="Song I."/>
            <person name="Kim S."/>
            <person name="Choi T."/>
            <person name="Kim D."/>
            <person name="Ryu S."/>
            <person name="Kim W."/>
        </authorList>
    </citation>
    <scope>NUCLEOTIDE SEQUENCE [LARGE SCALE GENOMIC DNA]</scope>
    <source>
        <tissue evidence="1">Muscle</tissue>
    </source>
</reference>
<accession>A0A5B7FHC5</accession>
<keyword evidence="2" id="KW-1185">Reference proteome</keyword>
<organism evidence="1 2">
    <name type="scientific">Portunus trituberculatus</name>
    <name type="common">Swimming crab</name>
    <name type="synonym">Neptunus trituberculatus</name>
    <dbReference type="NCBI Taxonomy" id="210409"/>
    <lineage>
        <taxon>Eukaryota</taxon>
        <taxon>Metazoa</taxon>
        <taxon>Ecdysozoa</taxon>
        <taxon>Arthropoda</taxon>
        <taxon>Crustacea</taxon>
        <taxon>Multicrustacea</taxon>
        <taxon>Malacostraca</taxon>
        <taxon>Eumalacostraca</taxon>
        <taxon>Eucarida</taxon>
        <taxon>Decapoda</taxon>
        <taxon>Pleocyemata</taxon>
        <taxon>Brachyura</taxon>
        <taxon>Eubrachyura</taxon>
        <taxon>Portunoidea</taxon>
        <taxon>Portunidae</taxon>
        <taxon>Portuninae</taxon>
        <taxon>Portunus</taxon>
    </lineage>
</organism>
<name>A0A5B7FHC5_PORTR</name>
<gene>
    <name evidence="1" type="ORF">E2C01_038176</name>
</gene>
<dbReference type="Proteomes" id="UP000324222">
    <property type="component" value="Unassembled WGS sequence"/>
</dbReference>
<evidence type="ECO:0000313" key="2">
    <source>
        <dbReference type="Proteomes" id="UP000324222"/>
    </source>
</evidence>
<dbReference type="EMBL" id="VSRR010006311">
    <property type="protein sequence ID" value="MPC44503.1"/>
    <property type="molecule type" value="Genomic_DNA"/>
</dbReference>